<evidence type="ECO:0000256" key="6">
    <source>
        <dbReference type="ARBA" id="ARBA00023328"/>
    </source>
</evidence>
<dbReference type="GO" id="GO:0000776">
    <property type="term" value="C:kinetochore"/>
    <property type="evidence" value="ECO:0007669"/>
    <property type="project" value="UniProtKB-KW"/>
</dbReference>
<comment type="similarity">
    <text evidence="7">Belongs to the CENP-H/MCM16 family.</text>
</comment>
<comment type="subcellular location">
    <subcellularLocation>
        <location evidence="2">Chromosome</location>
        <location evidence="2">Centromere</location>
        <location evidence="2">Kinetochore</location>
    </subcellularLocation>
    <subcellularLocation>
        <location evidence="1">Nucleus</location>
    </subcellularLocation>
</comment>
<evidence type="ECO:0000313" key="9">
    <source>
        <dbReference type="EMBL" id="KZF22500.1"/>
    </source>
</evidence>
<evidence type="ECO:0000313" key="10">
    <source>
        <dbReference type="Proteomes" id="UP000076632"/>
    </source>
</evidence>
<evidence type="ECO:0000259" key="8">
    <source>
        <dbReference type="Pfam" id="PF05837"/>
    </source>
</evidence>
<dbReference type="STRING" id="1328760.A0A165GRE4"/>
<dbReference type="AlphaFoldDB" id="A0A165GRE4"/>
<dbReference type="Proteomes" id="UP000076632">
    <property type="component" value="Unassembled WGS sequence"/>
</dbReference>
<dbReference type="GO" id="GO:0043515">
    <property type="term" value="F:kinetochore binding"/>
    <property type="evidence" value="ECO:0007669"/>
    <property type="project" value="TreeGrafter"/>
</dbReference>
<dbReference type="PANTHER" id="PTHR48122:SF1">
    <property type="entry name" value="CENTROMERE PROTEIN H"/>
    <property type="match status" value="1"/>
</dbReference>
<evidence type="ECO:0000256" key="2">
    <source>
        <dbReference type="ARBA" id="ARBA00004629"/>
    </source>
</evidence>
<evidence type="ECO:0000256" key="5">
    <source>
        <dbReference type="ARBA" id="ARBA00023242"/>
    </source>
</evidence>
<dbReference type="RefSeq" id="XP_018188055.1">
    <property type="nucleotide sequence ID" value="XM_018336026.1"/>
</dbReference>
<reference evidence="9 10" key="1">
    <citation type="journal article" date="2016" name="Fungal Biol.">
        <title>The genome of Xylona heveae provides a window into fungal endophytism.</title>
        <authorList>
            <person name="Gazis R."/>
            <person name="Kuo A."/>
            <person name="Riley R."/>
            <person name="LaButti K."/>
            <person name="Lipzen A."/>
            <person name="Lin J."/>
            <person name="Amirebrahimi M."/>
            <person name="Hesse C.N."/>
            <person name="Spatafora J.W."/>
            <person name="Henrissat B."/>
            <person name="Hainaut M."/>
            <person name="Grigoriev I.V."/>
            <person name="Hibbett D.S."/>
        </authorList>
    </citation>
    <scope>NUCLEOTIDE SEQUENCE [LARGE SCALE GENOMIC DNA]</scope>
    <source>
        <strain evidence="9 10">TC161</strain>
    </source>
</reference>
<dbReference type="EMBL" id="KV407458">
    <property type="protein sequence ID" value="KZF22500.1"/>
    <property type="molecule type" value="Genomic_DNA"/>
</dbReference>
<keyword evidence="10" id="KW-1185">Reference proteome</keyword>
<dbReference type="GO" id="GO:0005634">
    <property type="term" value="C:nucleus"/>
    <property type="evidence" value="ECO:0007669"/>
    <property type="project" value="UniProtKB-SubCell"/>
</dbReference>
<dbReference type="OMA" id="WRVMKGV"/>
<evidence type="ECO:0000256" key="4">
    <source>
        <dbReference type="ARBA" id="ARBA00022838"/>
    </source>
</evidence>
<dbReference type="PANTHER" id="PTHR48122">
    <property type="entry name" value="CENTROMERE PROTEIN H"/>
    <property type="match status" value="1"/>
</dbReference>
<dbReference type="InterPro" id="IPR008426">
    <property type="entry name" value="CENP-H_C"/>
</dbReference>
<dbReference type="GO" id="GO:0007052">
    <property type="term" value="P:mitotic spindle organization"/>
    <property type="evidence" value="ECO:0007669"/>
    <property type="project" value="TreeGrafter"/>
</dbReference>
<evidence type="ECO:0000256" key="7">
    <source>
        <dbReference type="ARBA" id="ARBA00025735"/>
    </source>
</evidence>
<proteinExistence type="inferred from homology"/>
<dbReference type="GO" id="GO:0007059">
    <property type="term" value="P:chromosome segregation"/>
    <property type="evidence" value="ECO:0007669"/>
    <property type="project" value="TreeGrafter"/>
</dbReference>
<dbReference type="Pfam" id="PF05837">
    <property type="entry name" value="CENP-H"/>
    <property type="match status" value="1"/>
</dbReference>
<dbReference type="OrthoDB" id="2274804at2759"/>
<keyword evidence="4" id="KW-0995">Kinetochore</keyword>
<dbReference type="InterPro" id="IPR040034">
    <property type="entry name" value="CENP-H"/>
</dbReference>
<protein>
    <recommendedName>
        <fullName evidence="8">Centromere protein H C-terminal domain-containing protein</fullName>
    </recommendedName>
</protein>
<dbReference type="GeneID" id="28901163"/>
<evidence type="ECO:0000256" key="3">
    <source>
        <dbReference type="ARBA" id="ARBA00022454"/>
    </source>
</evidence>
<organism evidence="9 10">
    <name type="scientific">Xylona heveae (strain CBS 132557 / TC161)</name>
    <dbReference type="NCBI Taxonomy" id="1328760"/>
    <lineage>
        <taxon>Eukaryota</taxon>
        <taxon>Fungi</taxon>
        <taxon>Dikarya</taxon>
        <taxon>Ascomycota</taxon>
        <taxon>Pezizomycotina</taxon>
        <taxon>Xylonomycetes</taxon>
        <taxon>Xylonales</taxon>
        <taxon>Xylonaceae</taxon>
        <taxon>Xylona</taxon>
    </lineage>
</organism>
<sequence>MSALENVNVSSPDSSKNQYDDSFVEFSRRDSENDFPFTELEKDALGLYDRLGAIKLEQRLLEATYSNSSDVMDEPDDGIEAQLQVAQRELLDARASYNLKKQIAESIIITDPTLKAVHSGANGTPAERDLAPLIDRRDILSIAHSNLCSLLSSTRTTLTRREAEQITLTTTNQDLASSIIRLADDANTHDILTQRQEAIVQLDELERECRVQKSRWRIMKSVVAAAVVGSGVDWAGNELLQDLVLDDEENF</sequence>
<dbReference type="GO" id="GO:0051382">
    <property type="term" value="P:kinetochore assembly"/>
    <property type="evidence" value="ECO:0007669"/>
    <property type="project" value="InterPro"/>
</dbReference>
<gene>
    <name evidence="9" type="ORF">L228DRAFT_282611</name>
</gene>
<accession>A0A165GRE4</accession>
<keyword evidence="6" id="KW-0137">Centromere</keyword>
<keyword evidence="3" id="KW-0158">Chromosome</keyword>
<name>A0A165GRE4_XYLHT</name>
<feature type="domain" description="Centromere protein H C-terminal" evidence="8">
    <location>
        <begin position="43"/>
        <end position="248"/>
    </location>
</feature>
<evidence type="ECO:0000256" key="1">
    <source>
        <dbReference type="ARBA" id="ARBA00004123"/>
    </source>
</evidence>
<dbReference type="InParanoid" id="A0A165GRE4"/>
<keyword evidence="5" id="KW-0539">Nucleus</keyword>